<comment type="caution">
    <text evidence="1">The sequence shown here is derived from an EMBL/GenBank/DDBJ whole genome shotgun (WGS) entry which is preliminary data.</text>
</comment>
<sequence>MSGSPEPLPFDFPDAERPVPPPLPSGWVEYLTRPTYAVSGPRAVPSSWADFAAASAPERDPEALARLLGDVPGADEPMDADMAEVVGYATLAWRMQREMHETLSAVTWRVLMLSTEGHSGATFALRQVVGAFLAENDRRARRGLPGVREQWQLDREIERAVFGGITKLGASAQVGGAA</sequence>
<dbReference type="Proteomes" id="UP000317291">
    <property type="component" value="Unassembled WGS sequence"/>
</dbReference>
<proteinExistence type="predicted"/>
<dbReference type="AlphaFoldDB" id="A0A5C5R875"/>
<reference evidence="1 2" key="1">
    <citation type="submission" date="2019-06" db="EMBL/GenBank/DDBJ databases">
        <title>Tsukamurella conjunctivitidis sp. nov., Tsukamurella assacharolytica sp. nov. and Tsukamurella sputae sp. nov. isolated from patients with conjunctivitis, bacteraemia (lymphoma) and respiratory infection (sputum) in Hong Kong.</title>
        <authorList>
            <person name="Teng J.L.L."/>
            <person name="Lee H.H."/>
            <person name="Fong J.Y.H."/>
            <person name="Fok K.M.N."/>
            <person name="Lau S.K.P."/>
            <person name="Woo P.C.Y."/>
        </authorList>
    </citation>
    <scope>NUCLEOTIDE SEQUENCE [LARGE SCALE GENOMIC DNA]</scope>
    <source>
        <strain evidence="1 2">HKU71</strain>
    </source>
</reference>
<name>A0A5C5R875_9ACTN</name>
<dbReference type="RefSeq" id="WP_146560711.1">
    <property type="nucleotide sequence ID" value="NZ_VIGW01000004.1"/>
</dbReference>
<protein>
    <submittedName>
        <fullName evidence="1">Uncharacterized protein</fullName>
    </submittedName>
</protein>
<organism evidence="1 2">
    <name type="scientific">Tsukamurella asaccharolytica</name>
    <dbReference type="NCBI Taxonomy" id="2592067"/>
    <lineage>
        <taxon>Bacteria</taxon>
        <taxon>Bacillati</taxon>
        <taxon>Actinomycetota</taxon>
        <taxon>Actinomycetes</taxon>
        <taxon>Mycobacteriales</taxon>
        <taxon>Tsukamurellaceae</taxon>
        <taxon>Tsukamurella</taxon>
    </lineage>
</organism>
<evidence type="ECO:0000313" key="2">
    <source>
        <dbReference type="Proteomes" id="UP000317291"/>
    </source>
</evidence>
<accession>A0A5C5R875</accession>
<evidence type="ECO:0000313" key="1">
    <source>
        <dbReference type="EMBL" id="TWS19387.1"/>
    </source>
</evidence>
<dbReference type="OrthoDB" id="3218228at2"/>
<dbReference type="EMBL" id="VIGW01000004">
    <property type="protein sequence ID" value="TWS19387.1"/>
    <property type="molecule type" value="Genomic_DNA"/>
</dbReference>
<keyword evidence="2" id="KW-1185">Reference proteome</keyword>
<gene>
    <name evidence="1" type="ORF">FK529_09300</name>
</gene>